<protein>
    <recommendedName>
        <fullName evidence="1">DDE-1 domain-containing protein</fullName>
    </recommendedName>
</protein>
<dbReference type="Proteomes" id="UP000324800">
    <property type="component" value="Unassembled WGS sequence"/>
</dbReference>
<dbReference type="EMBL" id="SNRW01001062">
    <property type="protein sequence ID" value="KAA6397969.1"/>
    <property type="molecule type" value="Genomic_DNA"/>
</dbReference>
<reference evidence="2 3" key="1">
    <citation type="submission" date="2019-03" db="EMBL/GenBank/DDBJ databases">
        <title>Single cell metagenomics reveals metabolic interactions within the superorganism composed of flagellate Streblomastix strix and complex community of Bacteroidetes bacteria on its surface.</title>
        <authorList>
            <person name="Treitli S.C."/>
            <person name="Kolisko M."/>
            <person name="Husnik F."/>
            <person name="Keeling P."/>
            <person name="Hampl V."/>
        </authorList>
    </citation>
    <scope>NUCLEOTIDE SEQUENCE [LARGE SCALE GENOMIC DNA]</scope>
    <source>
        <strain evidence="2">ST1C</strain>
    </source>
</reference>
<name>A0A5J4WUV7_9EUKA</name>
<proteinExistence type="predicted"/>
<accession>A0A5J4WUV7</accession>
<organism evidence="2 3">
    <name type="scientific">Streblomastix strix</name>
    <dbReference type="NCBI Taxonomy" id="222440"/>
    <lineage>
        <taxon>Eukaryota</taxon>
        <taxon>Metamonada</taxon>
        <taxon>Preaxostyla</taxon>
        <taxon>Oxymonadida</taxon>
        <taxon>Streblomastigidae</taxon>
        <taxon>Streblomastix</taxon>
    </lineage>
</organism>
<dbReference type="GO" id="GO:0003676">
    <property type="term" value="F:nucleic acid binding"/>
    <property type="evidence" value="ECO:0007669"/>
    <property type="project" value="InterPro"/>
</dbReference>
<dbReference type="AlphaFoldDB" id="A0A5J4WUV7"/>
<dbReference type="InterPro" id="IPR036397">
    <property type="entry name" value="RNaseH_sf"/>
</dbReference>
<comment type="caution">
    <text evidence="2">The sequence shown here is derived from an EMBL/GenBank/DDBJ whole genome shotgun (WGS) entry which is preliminary data.</text>
</comment>
<sequence>MQLQWMGSETGNFNTEKFMEWALLCLFPYIEEQRERLHSPNERAVLLLDNCAIHVIDELKIEFSPHNISMLIFPTNSTRFLQPSDLLTFSVLKKNTSRKRVAITNLAPESNEYNITDAHGKSTSLGTTQIAFKMAGIGYKVKVGKLVASIMTEAFNKILKSVKSDNVMASGPLPPPKRRVMKKTFGQVNKTEMETDD</sequence>
<dbReference type="Pfam" id="PF03184">
    <property type="entry name" value="DDE_1"/>
    <property type="match status" value="1"/>
</dbReference>
<evidence type="ECO:0000313" key="2">
    <source>
        <dbReference type="EMBL" id="KAA6397969.1"/>
    </source>
</evidence>
<feature type="domain" description="DDE-1" evidence="1">
    <location>
        <begin position="4"/>
        <end position="109"/>
    </location>
</feature>
<evidence type="ECO:0000259" key="1">
    <source>
        <dbReference type="Pfam" id="PF03184"/>
    </source>
</evidence>
<dbReference type="InterPro" id="IPR004875">
    <property type="entry name" value="DDE_SF_endonuclease_dom"/>
</dbReference>
<gene>
    <name evidence="2" type="ORF">EZS28_006507</name>
</gene>
<dbReference type="Gene3D" id="3.30.420.10">
    <property type="entry name" value="Ribonuclease H-like superfamily/Ribonuclease H"/>
    <property type="match status" value="1"/>
</dbReference>
<evidence type="ECO:0000313" key="3">
    <source>
        <dbReference type="Proteomes" id="UP000324800"/>
    </source>
</evidence>